<sequence>MSEAAMKRARHAILVVLDAQKINEHGGWVTGRFLSDIVGKPLTSASPRLDDEQMLGLLRDLIAAGYIDEEDNREDHSQPFGLDYLTYKATDKGLGFVRRTEPADPDIDDGRIVR</sequence>
<name>A0A7X0LJD0_9BACT</name>
<reference evidence="1 2" key="1">
    <citation type="submission" date="2020-08" db="EMBL/GenBank/DDBJ databases">
        <title>Genomic Encyclopedia of Type Strains, Phase IV (KMG-IV): sequencing the most valuable type-strain genomes for metagenomic binning, comparative biology and taxonomic classification.</title>
        <authorList>
            <person name="Goeker M."/>
        </authorList>
    </citation>
    <scope>NUCLEOTIDE SEQUENCE [LARGE SCALE GENOMIC DNA]</scope>
    <source>
        <strain evidence="1 2">DSM 103725</strain>
    </source>
</reference>
<dbReference type="AlphaFoldDB" id="A0A7X0LJD0"/>
<accession>A0A7X0LJD0</accession>
<evidence type="ECO:0000313" key="2">
    <source>
        <dbReference type="Proteomes" id="UP000541810"/>
    </source>
</evidence>
<dbReference type="RefSeq" id="WP_184676796.1">
    <property type="nucleotide sequence ID" value="NZ_JACHGY010000001.1"/>
</dbReference>
<gene>
    <name evidence="1" type="ORF">HNQ40_001016</name>
</gene>
<dbReference type="Proteomes" id="UP000541810">
    <property type="component" value="Unassembled WGS sequence"/>
</dbReference>
<keyword evidence="2" id="KW-1185">Reference proteome</keyword>
<dbReference type="EMBL" id="JACHGY010000001">
    <property type="protein sequence ID" value="MBB6429210.1"/>
    <property type="molecule type" value="Genomic_DNA"/>
</dbReference>
<organism evidence="1 2">
    <name type="scientific">Algisphaera agarilytica</name>
    <dbReference type="NCBI Taxonomy" id="1385975"/>
    <lineage>
        <taxon>Bacteria</taxon>
        <taxon>Pseudomonadati</taxon>
        <taxon>Planctomycetota</taxon>
        <taxon>Phycisphaerae</taxon>
        <taxon>Phycisphaerales</taxon>
        <taxon>Phycisphaeraceae</taxon>
        <taxon>Algisphaera</taxon>
    </lineage>
</organism>
<protein>
    <submittedName>
        <fullName evidence="1">Uncharacterized protein</fullName>
    </submittedName>
</protein>
<proteinExistence type="predicted"/>
<evidence type="ECO:0000313" key="1">
    <source>
        <dbReference type="EMBL" id="MBB6429210.1"/>
    </source>
</evidence>
<comment type="caution">
    <text evidence="1">The sequence shown here is derived from an EMBL/GenBank/DDBJ whole genome shotgun (WGS) entry which is preliminary data.</text>
</comment>